<dbReference type="Pfam" id="PF01588">
    <property type="entry name" value="tRNA_bind"/>
    <property type="match status" value="1"/>
</dbReference>
<feature type="region of interest" description="Disordered" evidence="4">
    <location>
        <begin position="143"/>
        <end position="211"/>
    </location>
</feature>
<dbReference type="PROSITE" id="PS50886">
    <property type="entry name" value="TRBD"/>
    <property type="match status" value="1"/>
</dbReference>
<dbReference type="InterPro" id="IPR012340">
    <property type="entry name" value="NA-bd_OB-fold"/>
</dbReference>
<protein>
    <submittedName>
        <fullName evidence="7">Nucleic acid-binding protein</fullName>
    </submittedName>
</protein>
<dbReference type="PANTHER" id="PTHR11586">
    <property type="entry name" value="TRNA-AMINOACYLATION COFACTOR ARC1 FAMILY MEMBER"/>
    <property type="match status" value="1"/>
</dbReference>
<dbReference type="SUPFAM" id="SSF50249">
    <property type="entry name" value="Nucleic acid-binding proteins"/>
    <property type="match status" value="1"/>
</dbReference>
<dbReference type="SUPFAM" id="SSF47616">
    <property type="entry name" value="GST C-terminal domain-like"/>
    <property type="match status" value="1"/>
</dbReference>
<feature type="compositionally biased region" description="Basic and acidic residues" evidence="4">
    <location>
        <begin position="174"/>
        <end position="193"/>
    </location>
</feature>
<dbReference type="InterPro" id="IPR010987">
    <property type="entry name" value="Glutathione-S-Trfase_C-like"/>
</dbReference>
<gene>
    <name evidence="7" type="primary">ARC1</name>
    <name evidence="7" type="ORF">LshimejAT787_0504090</name>
</gene>
<reference evidence="7" key="1">
    <citation type="submission" date="2022-07" db="EMBL/GenBank/DDBJ databases">
        <title>The genome of Lyophyllum shimeji provides insight into the initial evolution of ectomycorrhizal fungal genome.</title>
        <authorList>
            <person name="Kobayashi Y."/>
            <person name="Shibata T."/>
            <person name="Hirakawa H."/>
            <person name="Shigenobu S."/>
            <person name="Nishiyama T."/>
            <person name="Yamada A."/>
            <person name="Hasebe M."/>
            <person name="Kawaguchi M."/>
        </authorList>
    </citation>
    <scope>NUCLEOTIDE SEQUENCE</scope>
    <source>
        <strain evidence="7">AT787</strain>
    </source>
</reference>
<dbReference type="EMBL" id="BRPK01000005">
    <property type="protein sequence ID" value="GLB38544.1"/>
    <property type="molecule type" value="Genomic_DNA"/>
</dbReference>
<dbReference type="PANTHER" id="PTHR11586:SF33">
    <property type="entry name" value="AMINOACYL TRNA SYNTHASE COMPLEX-INTERACTING MULTIFUNCTIONAL PROTEIN 1"/>
    <property type="match status" value="1"/>
</dbReference>
<dbReference type="GO" id="GO:0000049">
    <property type="term" value="F:tRNA binding"/>
    <property type="evidence" value="ECO:0007669"/>
    <property type="project" value="UniProtKB-UniRule"/>
</dbReference>
<dbReference type="InterPro" id="IPR036282">
    <property type="entry name" value="Glutathione-S-Trfase_C_sf"/>
</dbReference>
<evidence type="ECO:0000313" key="8">
    <source>
        <dbReference type="Proteomes" id="UP001063166"/>
    </source>
</evidence>
<dbReference type="OrthoDB" id="19141at2759"/>
<evidence type="ECO:0000259" key="6">
    <source>
        <dbReference type="PROSITE" id="PS50886"/>
    </source>
</evidence>
<keyword evidence="2 3" id="KW-0694">RNA-binding</keyword>
<feature type="compositionally biased region" description="Low complexity" evidence="4">
    <location>
        <begin position="156"/>
        <end position="173"/>
    </location>
</feature>
<feature type="domain" description="TRNA-binding" evidence="6">
    <location>
        <begin position="211"/>
        <end position="317"/>
    </location>
</feature>
<name>A0A9P3UKV3_LYOSH</name>
<keyword evidence="8" id="KW-1185">Reference proteome</keyword>
<sequence length="384" mass="41382">MSFQAAVSKLSTPTKELVVAVTENGTRHIGETEKDQTEVAEWIEKAGQADVASEANIQSLNSTLLPRTYLVSNYLTAADVAIYGALHPHFSKLQPPQYHGVPSLTRFFDHIQHSDVVRASAAALSPSFDLVAFDLENAPKLERKAEPSKKKEKKPAAVAEAEKPAAAAAPAEQATKKEKKEKKKDAAAEDAGKKKAAGGGKAPAADEGEPVPSMIDLRVGRIVDIMKHPDADGLYVEQIDIGEETGPRTVVSGLVNYIPIEDMREKFLVAVCNLKPATMRGVKSFAMVLCATSKEGKEGGIELIQPPPNAKPGDRVYFEGEYENGTPLPQLNPKKKIFETIQPGFITLESREAAWVNPTTKSVHRIRTKDGVCVAPTLVGASLS</sequence>
<dbReference type="PROSITE" id="PS50405">
    <property type="entry name" value="GST_CTER"/>
    <property type="match status" value="1"/>
</dbReference>
<evidence type="ECO:0000256" key="4">
    <source>
        <dbReference type="SAM" id="MobiDB-lite"/>
    </source>
</evidence>
<evidence type="ECO:0000259" key="5">
    <source>
        <dbReference type="PROSITE" id="PS50405"/>
    </source>
</evidence>
<dbReference type="Proteomes" id="UP001063166">
    <property type="component" value="Unassembled WGS sequence"/>
</dbReference>
<comment type="caution">
    <text evidence="7">The sequence shown here is derived from an EMBL/GenBank/DDBJ whole genome shotgun (WGS) entry which is preliminary data.</text>
</comment>
<dbReference type="GO" id="GO:0017102">
    <property type="term" value="C:methionyl glutamyl tRNA synthetase complex"/>
    <property type="evidence" value="ECO:0007669"/>
    <property type="project" value="TreeGrafter"/>
</dbReference>
<dbReference type="InterPro" id="IPR002547">
    <property type="entry name" value="tRNA-bd_dom"/>
</dbReference>
<keyword evidence="1 3" id="KW-0820">tRNA-binding</keyword>
<evidence type="ECO:0000256" key="3">
    <source>
        <dbReference type="PROSITE-ProRule" id="PRU00209"/>
    </source>
</evidence>
<evidence type="ECO:0000313" key="7">
    <source>
        <dbReference type="EMBL" id="GLB38544.1"/>
    </source>
</evidence>
<dbReference type="CDD" id="cd02799">
    <property type="entry name" value="tRNA_bind_EMAP-II_like"/>
    <property type="match status" value="1"/>
</dbReference>
<dbReference type="CDD" id="cd10289">
    <property type="entry name" value="GST_C_AaRS_like"/>
    <property type="match status" value="1"/>
</dbReference>
<proteinExistence type="predicted"/>
<dbReference type="InterPro" id="IPR051270">
    <property type="entry name" value="Tyrosine-tRNA_ligase_regulator"/>
</dbReference>
<evidence type="ECO:0000256" key="1">
    <source>
        <dbReference type="ARBA" id="ARBA00022555"/>
    </source>
</evidence>
<feature type="domain" description="GST C-terminal" evidence="5">
    <location>
        <begin position="1"/>
        <end position="141"/>
    </location>
</feature>
<evidence type="ECO:0000256" key="2">
    <source>
        <dbReference type="ARBA" id="ARBA00022884"/>
    </source>
</evidence>
<organism evidence="7 8">
    <name type="scientific">Lyophyllum shimeji</name>
    <name type="common">Hon-shimeji</name>
    <name type="synonym">Tricholoma shimeji</name>
    <dbReference type="NCBI Taxonomy" id="47721"/>
    <lineage>
        <taxon>Eukaryota</taxon>
        <taxon>Fungi</taxon>
        <taxon>Dikarya</taxon>
        <taxon>Basidiomycota</taxon>
        <taxon>Agaricomycotina</taxon>
        <taxon>Agaricomycetes</taxon>
        <taxon>Agaricomycetidae</taxon>
        <taxon>Agaricales</taxon>
        <taxon>Tricholomatineae</taxon>
        <taxon>Lyophyllaceae</taxon>
        <taxon>Lyophyllum</taxon>
    </lineage>
</organism>
<accession>A0A9P3UKV3</accession>
<dbReference type="Gene3D" id="2.40.50.140">
    <property type="entry name" value="Nucleic acid-binding proteins"/>
    <property type="match status" value="1"/>
</dbReference>
<dbReference type="Gene3D" id="1.20.1050.130">
    <property type="match status" value="1"/>
</dbReference>
<dbReference type="AlphaFoldDB" id="A0A9P3UKV3"/>